<accession>A0AAV7G7W4</accession>
<dbReference type="InterPro" id="IPR001096">
    <property type="entry name" value="Peptidase_C13"/>
</dbReference>
<organism evidence="4 5">
    <name type="scientific">Dendrobium chrysotoxum</name>
    <name type="common">Orchid</name>
    <dbReference type="NCBI Taxonomy" id="161865"/>
    <lineage>
        <taxon>Eukaryota</taxon>
        <taxon>Viridiplantae</taxon>
        <taxon>Streptophyta</taxon>
        <taxon>Embryophyta</taxon>
        <taxon>Tracheophyta</taxon>
        <taxon>Spermatophyta</taxon>
        <taxon>Magnoliopsida</taxon>
        <taxon>Liliopsida</taxon>
        <taxon>Asparagales</taxon>
        <taxon>Orchidaceae</taxon>
        <taxon>Epidendroideae</taxon>
        <taxon>Malaxideae</taxon>
        <taxon>Dendrobiinae</taxon>
        <taxon>Dendrobium</taxon>
    </lineage>
</organism>
<dbReference type="PANTHER" id="PTHR12000:SF50">
    <property type="entry name" value="VACUOLAR-PROCESSING ENZYME GAMMA-ISOZYME"/>
    <property type="match status" value="1"/>
</dbReference>
<dbReference type="PANTHER" id="PTHR12000">
    <property type="entry name" value="HEMOGLOBINASE FAMILY MEMBER"/>
    <property type="match status" value="1"/>
</dbReference>
<reference evidence="4 5" key="1">
    <citation type="journal article" date="2021" name="Hortic Res">
        <title>Chromosome-scale assembly of the Dendrobium chrysotoxum genome enhances the understanding of orchid evolution.</title>
        <authorList>
            <person name="Zhang Y."/>
            <person name="Zhang G.Q."/>
            <person name="Zhang D."/>
            <person name="Liu X.D."/>
            <person name="Xu X.Y."/>
            <person name="Sun W.H."/>
            <person name="Yu X."/>
            <person name="Zhu X."/>
            <person name="Wang Z.W."/>
            <person name="Zhao X."/>
            <person name="Zhong W.Y."/>
            <person name="Chen H."/>
            <person name="Yin W.L."/>
            <person name="Huang T."/>
            <person name="Niu S.C."/>
            <person name="Liu Z.J."/>
        </authorList>
    </citation>
    <scope>NUCLEOTIDE SEQUENCE [LARGE SCALE GENOMIC DNA]</scope>
    <source>
        <strain evidence="4">Lindl</strain>
    </source>
</reference>
<dbReference type="PIRSF" id="PIRSF019663">
    <property type="entry name" value="Legumain"/>
    <property type="match status" value="1"/>
</dbReference>
<protein>
    <recommendedName>
        <fullName evidence="3">Legumain prodomain domain-containing protein</fullName>
    </recommendedName>
</protein>
<dbReference type="Pfam" id="PF20985">
    <property type="entry name" value="Legum_prodom"/>
    <property type="match status" value="1"/>
</dbReference>
<dbReference type="PRINTS" id="PR00776">
    <property type="entry name" value="HEMOGLOBNASE"/>
</dbReference>
<evidence type="ECO:0000256" key="1">
    <source>
        <dbReference type="ARBA" id="ARBA00009941"/>
    </source>
</evidence>
<feature type="domain" description="Legumain prodomain" evidence="3">
    <location>
        <begin position="295"/>
        <end position="389"/>
    </location>
</feature>
<evidence type="ECO:0000256" key="2">
    <source>
        <dbReference type="PIRSR" id="PIRSR019663-1"/>
    </source>
</evidence>
<dbReference type="GO" id="GO:0051603">
    <property type="term" value="P:proteolysis involved in protein catabolic process"/>
    <property type="evidence" value="ECO:0007669"/>
    <property type="project" value="TreeGrafter"/>
</dbReference>
<comment type="caution">
    <text evidence="4">The sequence shown here is derived from an EMBL/GenBank/DDBJ whole genome shotgun (WGS) entry which is preliminary data.</text>
</comment>
<dbReference type="CDD" id="cd21115">
    <property type="entry name" value="legumain_C"/>
    <property type="match status" value="1"/>
</dbReference>
<dbReference type="AlphaFoldDB" id="A0AAV7G7W4"/>
<dbReference type="InterPro" id="IPR046427">
    <property type="entry name" value="Legumain_prodom_sf"/>
</dbReference>
<dbReference type="GO" id="GO:0004197">
    <property type="term" value="F:cysteine-type endopeptidase activity"/>
    <property type="evidence" value="ECO:0007669"/>
    <property type="project" value="TreeGrafter"/>
</dbReference>
<evidence type="ECO:0000259" key="3">
    <source>
        <dbReference type="Pfam" id="PF20985"/>
    </source>
</evidence>
<evidence type="ECO:0000313" key="5">
    <source>
        <dbReference type="Proteomes" id="UP000775213"/>
    </source>
</evidence>
<comment type="similarity">
    <text evidence="1">Belongs to the peptidase C13 family.</text>
</comment>
<keyword evidence="5" id="KW-1185">Reference proteome</keyword>
<name>A0AAV7G7W4_DENCH</name>
<dbReference type="FunFam" id="1.10.132.130:FF:000001">
    <property type="entry name" value="Vacuolar-processing enzyme beta-isozyme"/>
    <property type="match status" value="1"/>
</dbReference>
<sequence length="406" mass="44998">MKPTVRISPGYEVCCCRSPHSRDPSILRQISAPFSSMGWGMACFDVWRRDQEGGISEDNSQDYVGDDINVKNFFAVLLGDKKSISSGSGKVVDSGPDDHIFIFYSGHDSPGLLVIYLEACESGSIFEGLLPEDISIYATTTSNAVEHSWGTYCLGGSPSPPSEYLTCLGDLYSISWMKDRYIRECTYLPSKICCRGFPNMSSILKINTRTLADNTYNHGSHVMQYGELGINEEKNFLYIGLNPTNDNSIFIEEDNSLPFTPSAVNQRDADLIYYWHKFINSPEGSSKKLDAQKGLLDILTDYMHVDNSINLIGKLLFGSEKGIQVLSAIRKTGLPLVDDWACLKSMVRIFELHCGSLSQYGIKHMCSIANICNAGISNKTMAKVSAEVCSQISSTRRSFLRRGFSA</sequence>
<evidence type="ECO:0000313" key="4">
    <source>
        <dbReference type="EMBL" id="KAH0451592.1"/>
    </source>
</evidence>
<dbReference type="GO" id="GO:0006624">
    <property type="term" value="P:vacuolar protein processing"/>
    <property type="evidence" value="ECO:0007669"/>
    <property type="project" value="TreeGrafter"/>
</dbReference>
<dbReference type="Pfam" id="PF01650">
    <property type="entry name" value="Peptidase_C13"/>
    <property type="match status" value="1"/>
</dbReference>
<dbReference type="InterPro" id="IPR048501">
    <property type="entry name" value="Legum_prodom"/>
</dbReference>
<feature type="active site" evidence="2">
    <location>
        <position position="107"/>
    </location>
</feature>
<feature type="active site" description="Nucleophile" evidence="2">
    <location>
        <position position="120"/>
    </location>
</feature>
<proteinExistence type="inferred from homology"/>
<gene>
    <name evidence="4" type="ORF">IEQ34_018891</name>
</gene>
<dbReference type="GO" id="GO:0005773">
    <property type="term" value="C:vacuole"/>
    <property type="evidence" value="ECO:0007669"/>
    <property type="project" value="GOC"/>
</dbReference>
<dbReference type="Gene3D" id="1.10.132.130">
    <property type="match status" value="1"/>
</dbReference>
<dbReference type="EMBL" id="JAGFBR010000017">
    <property type="protein sequence ID" value="KAH0451592.1"/>
    <property type="molecule type" value="Genomic_DNA"/>
</dbReference>
<dbReference type="Proteomes" id="UP000775213">
    <property type="component" value="Unassembled WGS sequence"/>
</dbReference>
<dbReference type="Gene3D" id="3.40.50.1460">
    <property type="match status" value="2"/>
</dbReference>